<dbReference type="Gene3D" id="3.40.390.10">
    <property type="entry name" value="Collagenase (Catalytic Domain)"/>
    <property type="match status" value="2"/>
</dbReference>
<evidence type="ECO:0000256" key="7">
    <source>
        <dbReference type="ARBA" id="ARBA00022833"/>
    </source>
</evidence>
<dbReference type="InterPro" id="IPR000718">
    <property type="entry name" value="Peptidase_M13"/>
</dbReference>
<keyword evidence="8" id="KW-0482">Metalloprotease</keyword>
<feature type="domain" description="Peptidase M13 N-terminal" evidence="11">
    <location>
        <begin position="38"/>
        <end position="104"/>
    </location>
</feature>
<feature type="chain" id="PRO_5027814086" evidence="9">
    <location>
        <begin position="22"/>
        <end position="644"/>
    </location>
</feature>
<feature type="signal peptide" evidence="9">
    <location>
        <begin position="1"/>
        <end position="21"/>
    </location>
</feature>
<dbReference type="OrthoDB" id="7870337at2759"/>
<evidence type="ECO:0000256" key="8">
    <source>
        <dbReference type="ARBA" id="ARBA00023049"/>
    </source>
</evidence>
<keyword evidence="5" id="KW-0479">Metal-binding</keyword>
<dbReference type="GO" id="GO:0005886">
    <property type="term" value="C:plasma membrane"/>
    <property type="evidence" value="ECO:0007669"/>
    <property type="project" value="UniProtKB-SubCell"/>
</dbReference>
<accession>A0A6P4I7L4</accession>
<proteinExistence type="inferred from homology"/>
<dbReference type="GO" id="GO:0046872">
    <property type="term" value="F:metal ion binding"/>
    <property type="evidence" value="ECO:0007669"/>
    <property type="project" value="UniProtKB-KW"/>
</dbReference>
<comment type="cofactor">
    <cofactor evidence="1">
        <name>Zn(2+)</name>
        <dbReference type="ChEBI" id="CHEBI:29105"/>
    </cofactor>
</comment>
<sequence length="644" mass="74079">MRFSLLWPPLILLILARLSAGTELPDHITRNLDPDISPCLDFYSHACGNWSAVHETDPYRSQLEQLDYDYQERLAGLLEAADSHSGKEARFLQLPRDFYASCRRHLDMPQVVAFLQELVTRHPLGYEELTVALIAAFRLKVLVEMGPGKMHNIWLQLLLRSSSEWQSNETSTKPLERHQFEVLWLPSRAWPTKEPFWRKVSRMEMIMMLEDNDEDDNDDDPFLDKQHLPSFWMLPWRKTPPSPGYIRRMVALLTMETPVFLIPYILIRLRLAGGGLAGAKTWQVSRSECAEQSRQLLSHPSVWLLEKDQPRLPEEPVLQGVFQTLKHRFGQKLRANRNDFGHSSLKFLLSKLEHMTLRLSVLPRQKSDHSLERRIDRHYSQLNLNATDYYGNLLAALSHSTSQKQPNSILGTILPWLTNIQLPKISKRGQPLPVEVHGFGSFGSPFYMQHSNTLVVPLSLLGPPLYLPGQSELLTYSSLGFILGHELSHGFTPEAASVDSRGRLHLSMARKLLGNRRFRSETTCLRFRFGSEQLEERFADANGLELAYSAYFDAAEGDRRWDSENSIEPGLKLDLRRQQQQFFLNFAQFFCSDEDSSQDNDDHGSDSSRVNEAVANFEPFQQAFKCHEGVFGGKKQKMRQCRLY</sequence>
<dbReference type="InterPro" id="IPR042089">
    <property type="entry name" value="Peptidase_M13_dom_2"/>
</dbReference>
<comment type="similarity">
    <text evidence="3">Belongs to the peptidase M13 family.</text>
</comment>
<protein>
    <submittedName>
        <fullName evidence="13">Neprilysin-1</fullName>
    </submittedName>
</protein>
<dbReference type="Pfam" id="PF01431">
    <property type="entry name" value="Peptidase_M13"/>
    <property type="match status" value="1"/>
</dbReference>
<comment type="subcellular location">
    <subcellularLocation>
        <location evidence="2">Cell membrane</location>
        <topology evidence="2">Single-pass type II membrane protein</topology>
    </subcellularLocation>
</comment>
<evidence type="ECO:0000256" key="5">
    <source>
        <dbReference type="ARBA" id="ARBA00022723"/>
    </source>
</evidence>
<reference evidence="13" key="1">
    <citation type="submission" date="2025-08" db="UniProtKB">
        <authorList>
            <consortium name="RefSeq"/>
        </authorList>
    </citation>
    <scope>IDENTIFICATION</scope>
    <source>
        <strain evidence="13">14028-0561.14</strain>
        <tissue evidence="13">Whole fly</tissue>
    </source>
</reference>
<evidence type="ECO:0000256" key="6">
    <source>
        <dbReference type="ARBA" id="ARBA00022801"/>
    </source>
</evidence>
<dbReference type="Pfam" id="PF05649">
    <property type="entry name" value="Peptidase_M13_N"/>
    <property type="match status" value="1"/>
</dbReference>
<evidence type="ECO:0000259" key="10">
    <source>
        <dbReference type="Pfam" id="PF01431"/>
    </source>
</evidence>
<feature type="domain" description="Peptidase M13 C-terminal" evidence="10">
    <location>
        <begin position="446"/>
        <end position="629"/>
    </location>
</feature>
<dbReference type="SUPFAM" id="SSF55486">
    <property type="entry name" value="Metalloproteases ('zincins'), catalytic domain"/>
    <property type="match status" value="1"/>
</dbReference>
<keyword evidence="4" id="KW-0645">Protease</keyword>
<dbReference type="AlphaFoldDB" id="A0A6P4I7L4"/>
<dbReference type="PANTHER" id="PTHR11733:SF167">
    <property type="entry name" value="FI17812P1-RELATED"/>
    <property type="match status" value="1"/>
</dbReference>
<organism evidence="12 13">
    <name type="scientific">Drosophila kikkawai</name>
    <name type="common">Fruit fly</name>
    <dbReference type="NCBI Taxonomy" id="30033"/>
    <lineage>
        <taxon>Eukaryota</taxon>
        <taxon>Metazoa</taxon>
        <taxon>Ecdysozoa</taxon>
        <taxon>Arthropoda</taxon>
        <taxon>Hexapoda</taxon>
        <taxon>Insecta</taxon>
        <taxon>Pterygota</taxon>
        <taxon>Neoptera</taxon>
        <taxon>Endopterygota</taxon>
        <taxon>Diptera</taxon>
        <taxon>Brachycera</taxon>
        <taxon>Muscomorpha</taxon>
        <taxon>Ephydroidea</taxon>
        <taxon>Drosophilidae</taxon>
        <taxon>Drosophila</taxon>
        <taxon>Sophophora</taxon>
    </lineage>
</organism>
<dbReference type="Proteomes" id="UP001652661">
    <property type="component" value="Chromosome X"/>
</dbReference>
<dbReference type="OMA" id="VDFYEHA"/>
<evidence type="ECO:0000313" key="13">
    <source>
        <dbReference type="RefSeq" id="XP_017024150.1"/>
    </source>
</evidence>
<name>A0A6P4I7L4_DROKI</name>
<dbReference type="InterPro" id="IPR024079">
    <property type="entry name" value="MetalloPept_cat_dom_sf"/>
</dbReference>
<evidence type="ECO:0000256" key="9">
    <source>
        <dbReference type="SAM" id="SignalP"/>
    </source>
</evidence>
<dbReference type="PROSITE" id="PS51885">
    <property type="entry name" value="NEPRILYSIN"/>
    <property type="match status" value="1"/>
</dbReference>
<dbReference type="Gene3D" id="1.10.1380.10">
    <property type="entry name" value="Neutral endopeptidase , domain2"/>
    <property type="match status" value="2"/>
</dbReference>
<dbReference type="PRINTS" id="PR00786">
    <property type="entry name" value="NEPRILYSIN"/>
</dbReference>
<dbReference type="InterPro" id="IPR008753">
    <property type="entry name" value="Peptidase_M13_N"/>
</dbReference>
<dbReference type="GO" id="GO:0004222">
    <property type="term" value="F:metalloendopeptidase activity"/>
    <property type="evidence" value="ECO:0007669"/>
    <property type="project" value="InterPro"/>
</dbReference>
<evidence type="ECO:0000256" key="2">
    <source>
        <dbReference type="ARBA" id="ARBA00004401"/>
    </source>
</evidence>
<keyword evidence="12" id="KW-1185">Reference proteome</keyword>
<dbReference type="InterPro" id="IPR018497">
    <property type="entry name" value="Peptidase_M13_C"/>
</dbReference>
<evidence type="ECO:0000256" key="4">
    <source>
        <dbReference type="ARBA" id="ARBA00022670"/>
    </source>
</evidence>
<evidence type="ECO:0000313" key="12">
    <source>
        <dbReference type="Proteomes" id="UP001652661"/>
    </source>
</evidence>
<keyword evidence="9" id="KW-0732">Signal</keyword>
<dbReference type="PANTHER" id="PTHR11733">
    <property type="entry name" value="ZINC METALLOPROTEASE FAMILY M13 NEPRILYSIN-RELATED"/>
    <property type="match status" value="1"/>
</dbReference>
<evidence type="ECO:0000256" key="3">
    <source>
        <dbReference type="ARBA" id="ARBA00007357"/>
    </source>
</evidence>
<keyword evidence="6" id="KW-0378">Hydrolase</keyword>
<gene>
    <name evidence="13" type="primary">frma</name>
</gene>
<keyword evidence="7" id="KW-0862">Zinc</keyword>
<dbReference type="RefSeq" id="XP_017024150.1">
    <property type="nucleotide sequence ID" value="XM_017168661.2"/>
</dbReference>
<dbReference type="GO" id="GO:0016485">
    <property type="term" value="P:protein processing"/>
    <property type="evidence" value="ECO:0007669"/>
    <property type="project" value="TreeGrafter"/>
</dbReference>
<evidence type="ECO:0000259" key="11">
    <source>
        <dbReference type="Pfam" id="PF05649"/>
    </source>
</evidence>
<evidence type="ECO:0000256" key="1">
    <source>
        <dbReference type="ARBA" id="ARBA00001947"/>
    </source>
</evidence>